<evidence type="ECO:0000313" key="2">
    <source>
        <dbReference type="EnsemblMetazoa" id="SMAR002772-PA"/>
    </source>
</evidence>
<dbReference type="HOGENOM" id="CLU_055904_0_0_1"/>
<evidence type="ECO:0000313" key="3">
    <source>
        <dbReference type="Proteomes" id="UP000014500"/>
    </source>
</evidence>
<name>T1IP30_STRMM</name>
<keyword evidence="3" id="KW-1185">Reference proteome</keyword>
<evidence type="ECO:0008006" key="4">
    <source>
        <dbReference type="Google" id="ProtNLM"/>
    </source>
</evidence>
<reference evidence="3" key="1">
    <citation type="submission" date="2011-05" db="EMBL/GenBank/DDBJ databases">
        <authorList>
            <person name="Richards S.R."/>
            <person name="Qu J."/>
            <person name="Jiang H."/>
            <person name="Jhangiani S.N."/>
            <person name="Agravi P."/>
            <person name="Goodspeed R."/>
            <person name="Gross S."/>
            <person name="Mandapat C."/>
            <person name="Jackson L."/>
            <person name="Mathew T."/>
            <person name="Pu L."/>
            <person name="Thornton R."/>
            <person name="Saada N."/>
            <person name="Wilczek-Boney K.B."/>
            <person name="Lee S."/>
            <person name="Kovar C."/>
            <person name="Wu Y."/>
            <person name="Scherer S.E."/>
            <person name="Worley K.C."/>
            <person name="Muzny D.M."/>
            <person name="Gibbs R."/>
        </authorList>
    </citation>
    <scope>NUCLEOTIDE SEQUENCE</scope>
    <source>
        <strain evidence="3">Brora</strain>
    </source>
</reference>
<dbReference type="AlphaFoldDB" id="T1IP30"/>
<keyword evidence="1" id="KW-1133">Transmembrane helix</keyword>
<accession>T1IP30</accession>
<feature type="transmembrane region" description="Helical" evidence="1">
    <location>
        <begin position="81"/>
        <end position="102"/>
    </location>
</feature>
<sequence length="397" mass="46481">MIRAIPKDIEEQSEFNDEYSHKFNRLWLRLFWLYGLELNNVEGNQLPMWRKRAIILLPRLLSVLIIVRQVILTIRLQRYEIFVLFFPATLFHGISIITVLVLHKREEKFSTLFKILSELTLKSSDNVKRTGRYIYIALFVNATFTAAYFICNCITITAYAHKFLATNLLMQTEFNYFLLRVYLFAETTFNTIFRQFFLYITLIYFSNICKLLSLASEALNYDMERAFVSKSELTNAKLNEFRRRYQDLTRLAEKISEIFSPILLVWLLSFILVFCLRIRSFKMFHELVVGLQFYYAIDACYLLFGIILIFQNSSQFHSQISNLKGKISQIMITNDDDKFGAFVNKECISTNCLLFSLSLIADNNVGINVSGLFLLSAFSFLTMVSTVMTYVILVYQS</sequence>
<keyword evidence="1" id="KW-0812">Transmembrane</keyword>
<organism evidence="2 3">
    <name type="scientific">Strigamia maritima</name>
    <name type="common">European centipede</name>
    <name type="synonym">Geophilus maritimus</name>
    <dbReference type="NCBI Taxonomy" id="126957"/>
    <lineage>
        <taxon>Eukaryota</taxon>
        <taxon>Metazoa</taxon>
        <taxon>Ecdysozoa</taxon>
        <taxon>Arthropoda</taxon>
        <taxon>Myriapoda</taxon>
        <taxon>Chilopoda</taxon>
        <taxon>Pleurostigmophora</taxon>
        <taxon>Geophilomorpha</taxon>
        <taxon>Linotaeniidae</taxon>
        <taxon>Strigamia</taxon>
    </lineage>
</organism>
<keyword evidence="1" id="KW-0472">Membrane</keyword>
<feature type="transmembrane region" description="Helical" evidence="1">
    <location>
        <begin position="133"/>
        <end position="158"/>
    </location>
</feature>
<dbReference type="OMA" id="NDEYSHK"/>
<feature type="transmembrane region" description="Helical" evidence="1">
    <location>
        <begin position="288"/>
        <end position="310"/>
    </location>
</feature>
<dbReference type="PhylomeDB" id="T1IP30"/>
<dbReference type="Proteomes" id="UP000014500">
    <property type="component" value="Unassembled WGS sequence"/>
</dbReference>
<dbReference type="EMBL" id="JH431242">
    <property type="status" value="NOT_ANNOTATED_CDS"/>
    <property type="molecule type" value="Genomic_DNA"/>
</dbReference>
<dbReference type="EnsemblMetazoa" id="SMAR002772-RA">
    <property type="protein sequence ID" value="SMAR002772-PA"/>
    <property type="gene ID" value="SMAR002772"/>
</dbReference>
<protein>
    <recommendedName>
        <fullName evidence="4">Gustatory receptor</fullName>
    </recommendedName>
</protein>
<feature type="transmembrane region" description="Helical" evidence="1">
    <location>
        <begin position="372"/>
        <end position="395"/>
    </location>
</feature>
<evidence type="ECO:0000256" key="1">
    <source>
        <dbReference type="SAM" id="Phobius"/>
    </source>
</evidence>
<feature type="transmembrane region" description="Helical" evidence="1">
    <location>
        <begin position="258"/>
        <end position="276"/>
    </location>
</feature>
<proteinExistence type="predicted"/>
<reference evidence="2" key="2">
    <citation type="submission" date="2015-02" db="UniProtKB">
        <authorList>
            <consortium name="EnsemblMetazoa"/>
        </authorList>
    </citation>
    <scope>IDENTIFICATION</scope>
</reference>